<name>A0AAV4X9J8_CAEEX</name>
<organism evidence="1 2">
    <name type="scientific">Caerostris extrusa</name>
    <name type="common">Bark spider</name>
    <name type="synonym">Caerostris bankana</name>
    <dbReference type="NCBI Taxonomy" id="172846"/>
    <lineage>
        <taxon>Eukaryota</taxon>
        <taxon>Metazoa</taxon>
        <taxon>Ecdysozoa</taxon>
        <taxon>Arthropoda</taxon>
        <taxon>Chelicerata</taxon>
        <taxon>Arachnida</taxon>
        <taxon>Araneae</taxon>
        <taxon>Araneomorphae</taxon>
        <taxon>Entelegynae</taxon>
        <taxon>Araneoidea</taxon>
        <taxon>Araneidae</taxon>
        <taxon>Caerostris</taxon>
    </lineage>
</organism>
<evidence type="ECO:0000313" key="1">
    <source>
        <dbReference type="EMBL" id="GIY91269.1"/>
    </source>
</evidence>
<reference evidence="1 2" key="1">
    <citation type="submission" date="2021-06" db="EMBL/GenBank/DDBJ databases">
        <title>Caerostris extrusa draft genome.</title>
        <authorList>
            <person name="Kono N."/>
            <person name="Arakawa K."/>
        </authorList>
    </citation>
    <scope>NUCLEOTIDE SEQUENCE [LARGE SCALE GENOMIC DNA]</scope>
</reference>
<accession>A0AAV4X9J8</accession>
<gene>
    <name evidence="1" type="ORF">CEXT_500901</name>
</gene>
<evidence type="ECO:0000313" key="2">
    <source>
        <dbReference type="Proteomes" id="UP001054945"/>
    </source>
</evidence>
<sequence length="77" mass="8844">MSSEHVVSLSVEKFVKYLQMAWLFITSAGVEKEKKTDCKVPNDTDLSIPRPNDFLLLFRCPPSTPFPIIFLAIRWNS</sequence>
<proteinExistence type="predicted"/>
<protein>
    <submittedName>
        <fullName evidence="1">Uncharacterized protein</fullName>
    </submittedName>
</protein>
<dbReference type="AlphaFoldDB" id="A0AAV4X9J8"/>
<dbReference type="EMBL" id="BPLR01017398">
    <property type="protein sequence ID" value="GIY91269.1"/>
    <property type="molecule type" value="Genomic_DNA"/>
</dbReference>
<dbReference type="Proteomes" id="UP001054945">
    <property type="component" value="Unassembled WGS sequence"/>
</dbReference>
<keyword evidence="2" id="KW-1185">Reference proteome</keyword>
<comment type="caution">
    <text evidence="1">The sequence shown here is derived from an EMBL/GenBank/DDBJ whole genome shotgun (WGS) entry which is preliminary data.</text>
</comment>